<dbReference type="Proteomes" id="UP000239872">
    <property type="component" value="Unassembled WGS sequence"/>
</dbReference>
<name>A0A2S7SZB1_9BACT</name>
<dbReference type="EMBL" id="PPSL01000001">
    <property type="protein sequence ID" value="PQJ12290.1"/>
    <property type="molecule type" value="Genomic_DNA"/>
</dbReference>
<gene>
    <name evidence="2" type="ORF">CJD36_000590</name>
</gene>
<proteinExistence type="predicted"/>
<dbReference type="AlphaFoldDB" id="A0A2S7SZB1"/>
<accession>A0A2S7SZB1</accession>
<feature type="chain" id="PRO_5015665496" description="DUF4595 domain-containing protein" evidence="1">
    <location>
        <begin position="22"/>
        <end position="251"/>
    </location>
</feature>
<evidence type="ECO:0000313" key="3">
    <source>
        <dbReference type="Proteomes" id="UP000239872"/>
    </source>
</evidence>
<sequence>MSKPLFILLLSITLASLHISAQEYQVCVYHYFNNKKVSTSQCFDKDKRWGKALAYDKTGKIIYEKELRRVAGNSSVDFTYYPDGAVSRAQWHSAPDAGIQWYNSTTYFSKDGTIEKVEENSYDMTPGLKELKVPGEYTPQIKKQEAARCGAIYSTEFYFINKYKYPVNITATRKGNAADIKTVTVNPGDTAIGGSFIMTEQFVELSDYYTFSAIPTKTRKGRSYSIVLCKVPGFETISKATRRYHYVALDM</sequence>
<keyword evidence="3" id="KW-1185">Reference proteome</keyword>
<comment type="caution">
    <text evidence="2">The sequence shown here is derived from an EMBL/GenBank/DDBJ whole genome shotgun (WGS) entry which is preliminary data.</text>
</comment>
<evidence type="ECO:0000313" key="2">
    <source>
        <dbReference type="EMBL" id="PQJ12290.1"/>
    </source>
</evidence>
<evidence type="ECO:0008006" key="4">
    <source>
        <dbReference type="Google" id="ProtNLM"/>
    </source>
</evidence>
<protein>
    <recommendedName>
        <fullName evidence="4">DUF4595 domain-containing protein</fullName>
    </recommendedName>
</protein>
<evidence type="ECO:0000256" key="1">
    <source>
        <dbReference type="SAM" id="SignalP"/>
    </source>
</evidence>
<feature type="signal peptide" evidence="1">
    <location>
        <begin position="1"/>
        <end position="21"/>
    </location>
</feature>
<organism evidence="2 3">
    <name type="scientific">Flavipsychrobacter stenotrophus</name>
    <dbReference type="NCBI Taxonomy" id="2077091"/>
    <lineage>
        <taxon>Bacteria</taxon>
        <taxon>Pseudomonadati</taxon>
        <taxon>Bacteroidota</taxon>
        <taxon>Chitinophagia</taxon>
        <taxon>Chitinophagales</taxon>
        <taxon>Chitinophagaceae</taxon>
        <taxon>Flavipsychrobacter</taxon>
    </lineage>
</organism>
<keyword evidence="1" id="KW-0732">Signal</keyword>
<reference evidence="2 3" key="1">
    <citation type="submission" date="2018-01" db="EMBL/GenBank/DDBJ databases">
        <title>A novel member of the phylum Bacteroidetes isolated from glacier ice.</title>
        <authorList>
            <person name="Liu Q."/>
            <person name="Xin Y.-H."/>
        </authorList>
    </citation>
    <scope>NUCLEOTIDE SEQUENCE [LARGE SCALE GENOMIC DNA]</scope>
    <source>
        <strain evidence="2 3">RB1R16</strain>
    </source>
</reference>